<evidence type="ECO:0000256" key="1">
    <source>
        <dbReference type="SAM" id="SignalP"/>
    </source>
</evidence>
<name>A0ABW4ZM35_9SPHI</name>
<protein>
    <submittedName>
        <fullName evidence="2">DUF6588 family protein</fullName>
    </submittedName>
</protein>
<comment type="caution">
    <text evidence="2">The sequence shown here is derived from an EMBL/GenBank/DDBJ whole genome shotgun (WGS) entry which is preliminary data.</text>
</comment>
<sequence length="348" mass="36766">MKKNRFIKITLLFSSVIFSPAAFAQDGVAELAQLGPDATKLANAYLSPIFKGLGIGLNSGWANTAHSKNLGRFDIRIGVTGALVPGKDKTFDVSALGLSNRLELADPNKTLSPTVAAGKGVVPTELIVNNNSGDEVDRVTLPKGTNLPLIPSPQIQATVGLIKGIDVSLRAVPNIKLGNTGTINMIGGGVKVELLPLIAGKTAGKLLPFDLAVALGYTQFSYEKQVDDKSGLDDNQRIEAKISGVNVQTILSKKLLVFTPFIALGYNTSKTTGGLLGTYRVINPTLSTGVAPVYTTAKDPVSLDKKNFSSFRSDIGFQLNLAVIRFYASYSASEYNSFNAGLGLGFGK</sequence>
<reference evidence="3" key="1">
    <citation type="journal article" date="2019" name="Int. J. Syst. Evol. Microbiol.">
        <title>The Global Catalogue of Microorganisms (GCM) 10K type strain sequencing project: providing services to taxonomists for standard genome sequencing and annotation.</title>
        <authorList>
            <consortium name="The Broad Institute Genomics Platform"/>
            <consortium name="The Broad Institute Genome Sequencing Center for Infectious Disease"/>
            <person name="Wu L."/>
            <person name="Ma J."/>
        </authorList>
    </citation>
    <scope>NUCLEOTIDE SEQUENCE [LARGE SCALE GENOMIC DNA]</scope>
    <source>
        <strain evidence="3">KCTC 42217</strain>
    </source>
</reference>
<keyword evidence="1" id="KW-0732">Signal</keyword>
<dbReference type="Proteomes" id="UP001597387">
    <property type="component" value="Unassembled WGS sequence"/>
</dbReference>
<dbReference type="EMBL" id="JBHUHZ010000001">
    <property type="protein sequence ID" value="MFD2162902.1"/>
    <property type="molecule type" value="Genomic_DNA"/>
</dbReference>
<evidence type="ECO:0000313" key="3">
    <source>
        <dbReference type="Proteomes" id="UP001597387"/>
    </source>
</evidence>
<accession>A0ABW4ZM35</accession>
<organism evidence="2 3">
    <name type="scientific">Paradesertivirga mongoliensis</name>
    <dbReference type="NCBI Taxonomy" id="2100740"/>
    <lineage>
        <taxon>Bacteria</taxon>
        <taxon>Pseudomonadati</taxon>
        <taxon>Bacteroidota</taxon>
        <taxon>Sphingobacteriia</taxon>
        <taxon>Sphingobacteriales</taxon>
        <taxon>Sphingobacteriaceae</taxon>
        <taxon>Paradesertivirga</taxon>
    </lineage>
</organism>
<dbReference type="Pfam" id="PF20230">
    <property type="entry name" value="DUF6588"/>
    <property type="match status" value="1"/>
</dbReference>
<proteinExistence type="predicted"/>
<keyword evidence="3" id="KW-1185">Reference proteome</keyword>
<dbReference type="RefSeq" id="WP_255902697.1">
    <property type="nucleotide sequence ID" value="NZ_JAFMZO010000003.1"/>
</dbReference>
<feature type="signal peptide" evidence="1">
    <location>
        <begin position="1"/>
        <end position="24"/>
    </location>
</feature>
<feature type="chain" id="PRO_5045615666" evidence="1">
    <location>
        <begin position="25"/>
        <end position="348"/>
    </location>
</feature>
<dbReference type="InterPro" id="IPR046495">
    <property type="entry name" value="DUF6588"/>
</dbReference>
<gene>
    <name evidence="2" type="ORF">ACFSJU_10905</name>
</gene>
<evidence type="ECO:0000313" key="2">
    <source>
        <dbReference type="EMBL" id="MFD2162902.1"/>
    </source>
</evidence>